<dbReference type="AlphaFoldDB" id="A0AAV5J692"/>
<evidence type="ECO:0000313" key="4">
    <source>
        <dbReference type="Proteomes" id="UP001054252"/>
    </source>
</evidence>
<organism evidence="3 4">
    <name type="scientific">Rubroshorea leprosula</name>
    <dbReference type="NCBI Taxonomy" id="152421"/>
    <lineage>
        <taxon>Eukaryota</taxon>
        <taxon>Viridiplantae</taxon>
        <taxon>Streptophyta</taxon>
        <taxon>Embryophyta</taxon>
        <taxon>Tracheophyta</taxon>
        <taxon>Spermatophyta</taxon>
        <taxon>Magnoliopsida</taxon>
        <taxon>eudicotyledons</taxon>
        <taxon>Gunneridae</taxon>
        <taxon>Pentapetalae</taxon>
        <taxon>rosids</taxon>
        <taxon>malvids</taxon>
        <taxon>Malvales</taxon>
        <taxon>Dipterocarpaceae</taxon>
        <taxon>Rubroshorea</taxon>
    </lineage>
</organism>
<dbReference type="PANTHER" id="PTHR33223">
    <property type="entry name" value="CCHC-TYPE DOMAIN-CONTAINING PROTEIN"/>
    <property type="match status" value="1"/>
</dbReference>
<dbReference type="CDD" id="cd00303">
    <property type="entry name" value="retropepsin_like"/>
    <property type="match status" value="1"/>
</dbReference>
<evidence type="ECO:0000256" key="1">
    <source>
        <dbReference type="SAM" id="MobiDB-lite"/>
    </source>
</evidence>
<keyword evidence="4" id="KW-1185">Reference proteome</keyword>
<feature type="compositionally biased region" description="Polar residues" evidence="1">
    <location>
        <begin position="265"/>
        <end position="274"/>
    </location>
</feature>
<feature type="region of interest" description="Disordered" evidence="1">
    <location>
        <begin position="396"/>
        <end position="429"/>
    </location>
</feature>
<comment type="caution">
    <text evidence="3">The sequence shown here is derived from an EMBL/GenBank/DDBJ whole genome shotgun (WGS) entry which is preliminary data.</text>
</comment>
<accession>A0AAV5J692</accession>
<feature type="compositionally biased region" description="Basic and acidic residues" evidence="1">
    <location>
        <begin position="1"/>
        <end position="10"/>
    </location>
</feature>
<dbReference type="PANTHER" id="PTHR33223:SF10">
    <property type="entry name" value="AMINOTRANSFERASE-LIKE PLANT MOBILE DOMAIN-CONTAINING PROTEIN"/>
    <property type="match status" value="1"/>
</dbReference>
<feature type="compositionally biased region" description="Polar residues" evidence="1">
    <location>
        <begin position="305"/>
        <end position="315"/>
    </location>
</feature>
<feature type="region of interest" description="Disordered" evidence="1">
    <location>
        <begin position="1"/>
        <end position="28"/>
    </location>
</feature>
<dbReference type="EMBL" id="BPVZ01000026">
    <property type="protein sequence ID" value="GKV06933.1"/>
    <property type="molecule type" value="Genomic_DNA"/>
</dbReference>
<feature type="region of interest" description="Disordered" evidence="1">
    <location>
        <begin position="262"/>
        <end position="325"/>
    </location>
</feature>
<dbReference type="Proteomes" id="UP001054252">
    <property type="component" value="Unassembled WGS sequence"/>
</dbReference>
<gene>
    <name evidence="3" type="ORF">SLEP1_g18750</name>
</gene>
<dbReference type="Pfam" id="PF03732">
    <property type="entry name" value="Retrotrans_gag"/>
    <property type="match status" value="1"/>
</dbReference>
<feature type="domain" description="Retrotransposon gag" evidence="2">
    <location>
        <begin position="146"/>
        <end position="228"/>
    </location>
</feature>
<evidence type="ECO:0000259" key="2">
    <source>
        <dbReference type="Pfam" id="PF03732"/>
    </source>
</evidence>
<reference evidence="3 4" key="1">
    <citation type="journal article" date="2021" name="Commun. Biol.">
        <title>The genome of Shorea leprosula (Dipterocarpaceae) highlights the ecological relevance of drought in aseasonal tropical rainforests.</title>
        <authorList>
            <person name="Ng K.K.S."/>
            <person name="Kobayashi M.J."/>
            <person name="Fawcett J.A."/>
            <person name="Hatakeyama M."/>
            <person name="Paape T."/>
            <person name="Ng C.H."/>
            <person name="Ang C.C."/>
            <person name="Tnah L.H."/>
            <person name="Lee C.T."/>
            <person name="Nishiyama T."/>
            <person name="Sese J."/>
            <person name="O'Brien M.J."/>
            <person name="Copetti D."/>
            <person name="Mohd Noor M.I."/>
            <person name="Ong R.C."/>
            <person name="Putra M."/>
            <person name="Sireger I.Z."/>
            <person name="Indrioko S."/>
            <person name="Kosugi Y."/>
            <person name="Izuno A."/>
            <person name="Isagi Y."/>
            <person name="Lee S.L."/>
            <person name="Shimizu K.K."/>
        </authorList>
    </citation>
    <scope>NUCLEOTIDE SEQUENCE [LARGE SCALE GENOMIC DNA]</scope>
    <source>
        <strain evidence="3">214</strain>
    </source>
</reference>
<dbReference type="InterPro" id="IPR005162">
    <property type="entry name" value="Retrotrans_gag_dom"/>
</dbReference>
<dbReference type="SUPFAM" id="SSF50630">
    <property type="entry name" value="Acid proteases"/>
    <property type="match status" value="1"/>
</dbReference>
<proteinExistence type="predicted"/>
<protein>
    <recommendedName>
        <fullName evidence="2">Retrotransposon gag domain-containing protein</fullName>
    </recommendedName>
</protein>
<evidence type="ECO:0000313" key="3">
    <source>
        <dbReference type="EMBL" id="GKV06933.1"/>
    </source>
</evidence>
<dbReference type="InterPro" id="IPR021109">
    <property type="entry name" value="Peptidase_aspartic_dom_sf"/>
</dbReference>
<name>A0AAV5J692_9ROSI</name>
<dbReference type="Gene3D" id="2.40.70.10">
    <property type="entry name" value="Acid Proteases"/>
    <property type="match status" value="1"/>
</dbReference>
<sequence length="653" mass="73136">MFPPGDHAEGGDENQPHASAHNSTSTTNQDVVTAQLTAMQQQFGVFQLVLAQLLARSNPAQSHIAPAQQPIPDDVTRRLDSLEKLVAEHRGAPPPQHITNSIPHPLNTNITLEPYPTGFKIPQLETYDGTKDPDDHLHAFYSCMQAQNASDALMCKIFPSTLREMASAFATKFSSRRLIRKTTSELMRVKQRDEESLKNYMSRFNDAVLEVSSFDQAVGIAAVIAGLKHDRFRDSLIKHAATTFSEVNDRSLKFITAEEYALAQNPPSSKNQNPEWRDDNPSRKRMRMAQNRGPVLTSPPRFGRPNSTPQQQSTGKPPVNWTPFNMPRSQIFMQIKNKMDLRRPGPMRTAAASRDHTRYCDFHQDHGHTTEQCNSLKSELESLAQKGMLNEYVQRAEQPSFVREQRPQPQGVRDPPNRQGVGYQQTPPPFPPPARIIHMITRGLEAGGLSSKQRKLYVREVKHQNRAQKRKIDYAEWKNQPITFTSADLGTVVTPHNDPLVTSVMINNCEVQRVLVDTGSAPNIMYFHCFESLGLDPALLQKHDGPIYGFNNQPVPVEGVLTLHVAFGSGRTYVAPSVRFLVVKMASSFNIVIGRPTLTNIRAVVSQSHLCMKFPTPMGIATLRGNQEVDRHCYITSVTQPTKGKDKTPEVIP</sequence>
<feature type="compositionally biased region" description="Polar residues" evidence="1">
    <location>
        <begin position="16"/>
        <end position="28"/>
    </location>
</feature>